<comment type="similarity">
    <text evidence="7">Belongs to the binding-protein-dependent transport system permease family.</text>
</comment>
<evidence type="ECO:0000256" key="2">
    <source>
        <dbReference type="ARBA" id="ARBA00022448"/>
    </source>
</evidence>
<dbReference type="InterPro" id="IPR035906">
    <property type="entry name" value="MetI-like_sf"/>
</dbReference>
<keyword evidence="5 7" id="KW-1133">Transmembrane helix</keyword>
<dbReference type="PROSITE" id="PS50928">
    <property type="entry name" value="ABC_TM1"/>
    <property type="match status" value="1"/>
</dbReference>
<gene>
    <name evidence="9" type="ORF">E6H03_06380</name>
</gene>
<feature type="transmembrane region" description="Helical" evidence="7">
    <location>
        <begin position="127"/>
        <end position="147"/>
    </location>
</feature>
<evidence type="ECO:0000256" key="3">
    <source>
        <dbReference type="ARBA" id="ARBA00022475"/>
    </source>
</evidence>
<evidence type="ECO:0000313" key="10">
    <source>
        <dbReference type="Proteomes" id="UP000318093"/>
    </source>
</evidence>
<feature type="transmembrane region" description="Helical" evidence="7">
    <location>
        <begin position="68"/>
        <end position="87"/>
    </location>
</feature>
<feature type="transmembrane region" description="Helical" evidence="7">
    <location>
        <begin position="31"/>
        <end position="56"/>
    </location>
</feature>
<proteinExistence type="inferred from homology"/>
<dbReference type="PANTHER" id="PTHR43005">
    <property type="entry name" value="BLR7065 PROTEIN"/>
    <property type="match status" value="1"/>
</dbReference>
<dbReference type="GO" id="GO:0055085">
    <property type="term" value="P:transmembrane transport"/>
    <property type="evidence" value="ECO:0007669"/>
    <property type="project" value="InterPro"/>
</dbReference>
<dbReference type="InterPro" id="IPR000515">
    <property type="entry name" value="MetI-like"/>
</dbReference>
<dbReference type="Pfam" id="PF00528">
    <property type="entry name" value="BPD_transp_1"/>
    <property type="match status" value="1"/>
</dbReference>
<reference evidence="9 10" key="1">
    <citation type="journal article" date="2019" name="Nat. Microbiol.">
        <title>Mediterranean grassland soil C-N compound turnover is dependent on rainfall and depth, and is mediated by genomically divergent microorganisms.</title>
        <authorList>
            <person name="Diamond S."/>
            <person name="Andeer P.F."/>
            <person name="Li Z."/>
            <person name="Crits-Christoph A."/>
            <person name="Burstein D."/>
            <person name="Anantharaman K."/>
            <person name="Lane K.R."/>
            <person name="Thomas B.C."/>
            <person name="Pan C."/>
            <person name="Northen T.R."/>
            <person name="Banfield J.F."/>
        </authorList>
    </citation>
    <scope>NUCLEOTIDE SEQUENCE [LARGE SCALE GENOMIC DNA]</scope>
    <source>
        <strain evidence="9">NP_6</strain>
    </source>
</reference>
<feature type="transmembrane region" description="Helical" evidence="7">
    <location>
        <begin position="179"/>
        <end position="204"/>
    </location>
</feature>
<keyword evidence="3" id="KW-1003">Cell membrane</keyword>
<name>A0A537JFP8_9BACT</name>
<keyword evidence="4 7" id="KW-0812">Transmembrane</keyword>
<comment type="subcellular location">
    <subcellularLocation>
        <location evidence="1 7">Cell membrane</location>
        <topology evidence="1 7">Multi-pass membrane protein</topology>
    </subcellularLocation>
</comment>
<comment type="caution">
    <text evidence="9">The sequence shown here is derived from an EMBL/GenBank/DDBJ whole genome shotgun (WGS) entry which is preliminary data.</text>
</comment>
<evidence type="ECO:0000256" key="5">
    <source>
        <dbReference type="ARBA" id="ARBA00022989"/>
    </source>
</evidence>
<dbReference type="SUPFAM" id="SSF161098">
    <property type="entry name" value="MetI-like"/>
    <property type="match status" value="1"/>
</dbReference>
<accession>A0A537JFP8</accession>
<evidence type="ECO:0000256" key="4">
    <source>
        <dbReference type="ARBA" id="ARBA00022692"/>
    </source>
</evidence>
<dbReference type="Proteomes" id="UP000318093">
    <property type="component" value="Unassembled WGS sequence"/>
</dbReference>
<evidence type="ECO:0000313" key="9">
    <source>
        <dbReference type="EMBL" id="TMI81926.1"/>
    </source>
</evidence>
<keyword evidence="2 7" id="KW-0813">Transport</keyword>
<evidence type="ECO:0000256" key="7">
    <source>
        <dbReference type="RuleBase" id="RU363032"/>
    </source>
</evidence>
<dbReference type="AlphaFoldDB" id="A0A537JFP8"/>
<dbReference type="GO" id="GO:0005886">
    <property type="term" value="C:plasma membrane"/>
    <property type="evidence" value="ECO:0007669"/>
    <property type="project" value="UniProtKB-SubCell"/>
</dbReference>
<dbReference type="PANTHER" id="PTHR43005:SF1">
    <property type="entry name" value="SPERMIDINE_PUTRESCINE TRANSPORT SYSTEM PERMEASE PROTEIN"/>
    <property type="match status" value="1"/>
</dbReference>
<organism evidence="9 10">
    <name type="scientific">Candidatus Segetimicrobium genomatis</name>
    <dbReference type="NCBI Taxonomy" id="2569760"/>
    <lineage>
        <taxon>Bacteria</taxon>
        <taxon>Bacillati</taxon>
        <taxon>Candidatus Sysuimicrobiota</taxon>
        <taxon>Candidatus Sysuimicrobiia</taxon>
        <taxon>Candidatus Sysuimicrobiales</taxon>
        <taxon>Candidatus Segetimicrobiaceae</taxon>
        <taxon>Candidatus Segetimicrobium</taxon>
    </lineage>
</organism>
<feature type="transmembrane region" description="Helical" evidence="7">
    <location>
        <begin position="93"/>
        <end position="115"/>
    </location>
</feature>
<evidence type="ECO:0000256" key="6">
    <source>
        <dbReference type="ARBA" id="ARBA00023136"/>
    </source>
</evidence>
<evidence type="ECO:0000259" key="8">
    <source>
        <dbReference type="PROSITE" id="PS50928"/>
    </source>
</evidence>
<dbReference type="CDD" id="cd06261">
    <property type="entry name" value="TM_PBP2"/>
    <property type="match status" value="1"/>
</dbReference>
<dbReference type="Gene3D" id="1.10.3720.10">
    <property type="entry name" value="MetI-like"/>
    <property type="match status" value="1"/>
</dbReference>
<protein>
    <submittedName>
        <fullName evidence="9">Sugar ABC transporter permease</fullName>
    </submittedName>
</protein>
<sequence length="313" mass="34056">MGDDVTESAVRRPQVFPRRLRRPGLGAESTVAWGMLAPTLLLLGLLAVYPLLYALYLSMTTAQVGAPGRFVGLANFLRLPHTAIFALTLWNTVLYTVSAVAVKLALGLVLAFVLAQRAPGMKWIRSAVLVPWVAPISLSVLAWTWMFDSTFSVFNWVLMHLHLISGPIGWLGTPRLARFAVVLVNVWSGLPFFGITFLAGLVTIPQELYEAATVDGVGALGRVRRITLPLLRPVIATVVLFSVVMTSSDFATIFVLTHGGPMNTTQVLSTLAFRLGLATGDLGNGAAISLYLFPALLLATTVQARLMRRTWQW</sequence>
<dbReference type="EMBL" id="VBAN01000186">
    <property type="protein sequence ID" value="TMI81926.1"/>
    <property type="molecule type" value="Genomic_DNA"/>
</dbReference>
<evidence type="ECO:0000256" key="1">
    <source>
        <dbReference type="ARBA" id="ARBA00004651"/>
    </source>
</evidence>
<feature type="transmembrane region" description="Helical" evidence="7">
    <location>
        <begin position="234"/>
        <end position="256"/>
    </location>
</feature>
<feature type="domain" description="ABC transmembrane type-1" evidence="8">
    <location>
        <begin position="89"/>
        <end position="303"/>
    </location>
</feature>
<keyword evidence="6 7" id="KW-0472">Membrane</keyword>